<dbReference type="GO" id="GO:0016788">
    <property type="term" value="F:hydrolase activity, acting on ester bonds"/>
    <property type="evidence" value="ECO:0007669"/>
    <property type="project" value="UniProtKB-UniRule"/>
</dbReference>
<dbReference type="GO" id="GO:0005829">
    <property type="term" value="C:cytosol"/>
    <property type="evidence" value="ECO:0007669"/>
    <property type="project" value="TreeGrafter"/>
</dbReference>
<dbReference type="Proteomes" id="UP000321571">
    <property type="component" value="Unassembled WGS sequence"/>
</dbReference>
<dbReference type="SMART" id="SM00732">
    <property type="entry name" value="YqgFc"/>
    <property type="match status" value="1"/>
</dbReference>
<dbReference type="InterPro" id="IPR006641">
    <property type="entry name" value="YqgF/RNaseH-like_dom"/>
</dbReference>
<evidence type="ECO:0000256" key="5">
    <source>
        <dbReference type="HAMAP-Rule" id="MF_00651"/>
    </source>
</evidence>
<dbReference type="PANTHER" id="PTHR33317">
    <property type="entry name" value="POLYNUCLEOTIDYL TRANSFERASE, RIBONUCLEASE H-LIKE SUPERFAMILY PROTEIN"/>
    <property type="match status" value="1"/>
</dbReference>
<dbReference type="GO" id="GO:0004518">
    <property type="term" value="F:nuclease activity"/>
    <property type="evidence" value="ECO:0007669"/>
    <property type="project" value="UniProtKB-KW"/>
</dbReference>
<dbReference type="InterPro" id="IPR012337">
    <property type="entry name" value="RNaseH-like_sf"/>
</dbReference>
<evidence type="ECO:0000256" key="2">
    <source>
        <dbReference type="ARBA" id="ARBA00022517"/>
    </source>
</evidence>
<evidence type="ECO:0000313" key="8">
    <source>
        <dbReference type="Proteomes" id="UP000321571"/>
    </source>
</evidence>
<dbReference type="Gene3D" id="3.30.420.140">
    <property type="entry name" value="YqgF/RNase H-like domain"/>
    <property type="match status" value="1"/>
</dbReference>
<dbReference type="Pfam" id="PF03652">
    <property type="entry name" value="RuvX"/>
    <property type="match status" value="1"/>
</dbReference>
<organism evidence="7 8">
    <name type="scientific">Aeromicrobium terrae</name>
    <dbReference type="NCBI Taxonomy" id="2498846"/>
    <lineage>
        <taxon>Bacteria</taxon>
        <taxon>Bacillati</taxon>
        <taxon>Actinomycetota</taxon>
        <taxon>Actinomycetes</taxon>
        <taxon>Propionibacteriales</taxon>
        <taxon>Nocardioidaceae</taxon>
        <taxon>Aeromicrobium</taxon>
    </lineage>
</organism>
<reference evidence="7 8" key="1">
    <citation type="submission" date="2019-06" db="EMBL/GenBank/DDBJ databases">
        <title>Aeromicrobium sp. nov., isolated from a maize field.</title>
        <authorList>
            <person name="Lin S.-Y."/>
            <person name="Tsai C.-F."/>
            <person name="Young C.-C."/>
        </authorList>
    </citation>
    <scope>NUCLEOTIDE SEQUENCE [LARGE SCALE GENOMIC DNA]</scope>
    <source>
        <strain evidence="7 8">CC-CFT486</strain>
    </source>
</reference>
<dbReference type="SUPFAM" id="SSF53098">
    <property type="entry name" value="Ribonuclease H-like"/>
    <property type="match status" value="1"/>
</dbReference>
<comment type="caution">
    <text evidence="7">The sequence shown here is derived from an EMBL/GenBank/DDBJ whole genome shotgun (WGS) entry which is preliminary data.</text>
</comment>
<evidence type="ECO:0000256" key="1">
    <source>
        <dbReference type="ARBA" id="ARBA00022490"/>
    </source>
</evidence>
<keyword evidence="8" id="KW-1185">Reference proteome</keyword>
<keyword evidence="3 5" id="KW-0540">Nuclease</keyword>
<dbReference type="EMBL" id="VDUX01000001">
    <property type="protein sequence ID" value="TXL62969.1"/>
    <property type="molecule type" value="Genomic_DNA"/>
</dbReference>
<dbReference type="InterPro" id="IPR005227">
    <property type="entry name" value="YqgF"/>
</dbReference>
<dbReference type="PANTHER" id="PTHR33317:SF4">
    <property type="entry name" value="POLYNUCLEOTIDYL TRANSFERASE, RIBONUCLEASE H-LIKE SUPERFAMILY PROTEIN"/>
    <property type="match status" value="1"/>
</dbReference>
<evidence type="ECO:0000256" key="3">
    <source>
        <dbReference type="ARBA" id="ARBA00022722"/>
    </source>
</evidence>
<protein>
    <recommendedName>
        <fullName evidence="5">Putative pre-16S rRNA nuclease</fullName>
        <ecNumber evidence="5">3.1.-.-</ecNumber>
    </recommendedName>
</protein>
<keyword evidence="4 5" id="KW-0378">Hydrolase</keyword>
<accession>A0A5C8NMK7</accession>
<dbReference type="HAMAP" id="MF_00651">
    <property type="entry name" value="Nuclease_YqgF"/>
    <property type="match status" value="1"/>
</dbReference>
<keyword evidence="2 5" id="KW-0690">Ribosome biogenesis</keyword>
<evidence type="ECO:0000313" key="7">
    <source>
        <dbReference type="EMBL" id="TXL62969.1"/>
    </source>
</evidence>
<name>A0A5C8NMK7_9ACTN</name>
<comment type="similarity">
    <text evidence="5">Belongs to the YqgF HJR family.</text>
</comment>
<dbReference type="NCBIfam" id="TIGR00250">
    <property type="entry name" value="RNAse_H_YqgF"/>
    <property type="match status" value="1"/>
</dbReference>
<dbReference type="RefSeq" id="WP_147683157.1">
    <property type="nucleotide sequence ID" value="NZ_VDUX01000001.1"/>
</dbReference>
<comment type="subcellular location">
    <subcellularLocation>
        <location evidence="5">Cytoplasm</location>
    </subcellularLocation>
</comment>
<dbReference type="CDD" id="cd16964">
    <property type="entry name" value="YqgF"/>
    <property type="match status" value="1"/>
</dbReference>
<feature type="domain" description="YqgF/RNase H-like" evidence="6">
    <location>
        <begin position="4"/>
        <end position="103"/>
    </location>
</feature>
<dbReference type="InterPro" id="IPR037027">
    <property type="entry name" value="YqgF/RNaseH-like_dom_sf"/>
</dbReference>
<dbReference type="OrthoDB" id="9790539at2"/>
<dbReference type="AlphaFoldDB" id="A0A5C8NMK7"/>
<comment type="function">
    <text evidence="5">Could be a nuclease involved in processing of the 5'-end of pre-16S rRNA.</text>
</comment>
<evidence type="ECO:0000259" key="6">
    <source>
        <dbReference type="SMART" id="SM00732"/>
    </source>
</evidence>
<sequence>MRSGRRVGVDVGDVRIGIAVCDPDGMIATPLETVPAGPDAIGRLTAIVAEHEPLECVVGLPLSLNGREGPAAGKVRAFATALRDAIAPVPVRLFDERMSTMTADGQLRESGRSGRGKRAIIDQVAATVILQGALDAERTRGTAPGQTL</sequence>
<evidence type="ECO:0000256" key="4">
    <source>
        <dbReference type="ARBA" id="ARBA00022801"/>
    </source>
</evidence>
<keyword evidence="1 5" id="KW-0963">Cytoplasm</keyword>
<gene>
    <name evidence="7" type="primary">ruvX</name>
    <name evidence="7" type="ORF">FHP06_01650</name>
</gene>
<proteinExistence type="inferred from homology"/>
<dbReference type="EC" id="3.1.-.-" evidence="5"/>
<dbReference type="GO" id="GO:0000967">
    <property type="term" value="P:rRNA 5'-end processing"/>
    <property type="evidence" value="ECO:0007669"/>
    <property type="project" value="UniProtKB-UniRule"/>
</dbReference>